<name>A0A6J5TX57_PRUAR</name>
<evidence type="ECO:0000313" key="1">
    <source>
        <dbReference type="EMBL" id="CAB4267924.1"/>
    </source>
</evidence>
<evidence type="ECO:0000313" key="2">
    <source>
        <dbReference type="Proteomes" id="UP000507222"/>
    </source>
</evidence>
<dbReference type="EMBL" id="CAEKDK010000001">
    <property type="protein sequence ID" value="CAB4267924.1"/>
    <property type="molecule type" value="Genomic_DNA"/>
</dbReference>
<protein>
    <submittedName>
        <fullName evidence="1">Uncharacterized protein</fullName>
    </submittedName>
</protein>
<dbReference type="AlphaFoldDB" id="A0A6J5TX57"/>
<sequence length="100" mass="10892">MGGGGVDCFFTRWRDVYWVRLGGGDVGTGSVRFGGSGRISGGCDDDGLTIMAMDVGCRGKEGPSNGEVGRMGMAKWERWRQRSGVTPEWAEIRVEMGWKI</sequence>
<proteinExistence type="predicted"/>
<organism evidence="1 2">
    <name type="scientific">Prunus armeniaca</name>
    <name type="common">Apricot</name>
    <name type="synonym">Armeniaca vulgaris</name>
    <dbReference type="NCBI Taxonomy" id="36596"/>
    <lineage>
        <taxon>Eukaryota</taxon>
        <taxon>Viridiplantae</taxon>
        <taxon>Streptophyta</taxon>
        <taxon>Embryophyta</taxon>
        <taxon>Tracheophyta</taxon>
        <taxon>Spermatophyta</taxon>
        <taxon>Magnoliopsida</taxon>
        <taxon>eudicotyledons</taxon>
        <taxon>Gunneridae</taxon>
        <taxon>Pentapetalae</taxon>
        <taxon>rosids</taxon>
        <taxon>fabids</taxon>
        <taxon>Rosales</taxon>
        <taxon>Rosaceae</taxon>
        <taxon>Amygdaloideae</taxon>
        <taxon>Amygdaleae</taxon>
        <taxon>Prunus</taxon>
    </lineage>
</organism>
<accession>A0A6J5TX57</accession>
<gene>
    <name evidence="1" type="ORF">CURHAP_LOCUS10855</name>
</gene>
<reference evidence="1 2" key="1">
    <citation type="submission" date="2020-05" db="EMBL/GenBank/DDBJ databases">
        <authorList>
            <person name="Campoy J."/>
            <person name="Schneeberger K."/>
            <person name="Spophaly S."/>
        </authorList>
    </citation>
    <scope>NUCLEOTIDE SEQUENCE [LARGE SCALE GENOMIC DNA]</scope>
    <source>
        <strain evidence="1">PruArmRojPasFocal</strain>
    </source>
</reference>
<dbReference type="Proteomes" id="UP000507222">
    <property type="component" value="Unassembled WGS sequence"/>
</dbReference>